<reference evidence="2 3" key="1">
    <citation type="journal article" date="2012" name="J. Bacteriol.">
        <title>Draft genome sequence of Methanobacterium formicicum DSM 3637, an archaebacterium isolated from the methane producer amoeba Pelomyxa palustris.</title>
        <authorList>
            <person name="Gutierrez G."/>
        </authorList>
    </citation>
    <scope>NUCLEOTIDE SEQUENCE [LARGE SCALE GENOMIC DNA]</scope>
    <source>
        <strain evidence="3">DSM 3637 / PP1</strain>
    </source>
</reference>
<dbReference type="AlphaFoldDB" id="K2R0I3"/>
<gene>
    <name evidence="2" type="ORF">A994_06211</name>
</gene>
<evidence type="ECO:0000313" key="3">
    <source>
        <dbReference type="Proteomes" id="UP000007360"/>
    </source>
</evidence>
<evidence type="ECO:0008006" key="4">
    <source>
        <dbReference type="Google" id="ProtNLM"/>
    </source>
</evidence>
<keyword evidence="3" id="KW-1185">Reference proteome</keyword>
<organism evidence="2 3">
    <name type="scientific">Methanobacterium formicicum (strain DSM 3637 / PP1)</name>
    <dbReference type="NCBI Taxonomy" id="1204725"/>
    <lineage>
        <taxon>Archaea</taxon>
        <taxon>Methanobacteriati</taxon>
        <taxon>Methanobacteriota</taxon>
        <taxon>Methanomada group</taxon>
        <taxon>Methanobacteria</taxon>
        <taxon>Methanobacteriales</taxon>
        <taxon>Methanobacteriaceae</taxon>
        <taxon>Methanobacterium</taxon>
    </lineage>
</organism>
<feature type="transmembrane region" description="Helical" evidence="1">
    <location>
        <begin position="57"/>
        <end position="77"/>
    </location>
</feature>
<dbReference type="RefSeq" id="WP_004030516.1">
    <property type="nucleotide sequence ID" value="NZ_AMPO01000004.1"/>
</dbReference>
<dbReference type="EMBL" id="AMPO01000004">
    <property type="protein sequence ID" value="EKF86058.1"/>
    <property type="molecule type" value="Genomic_DNA"/>
</dbReference>
<feature type="transmembrane region" description="Helical" evidence="1">
    <location>
        <begin position="89"/>
        <end position="115"/>
    </location>
</feature>
<accession>K2R0I3</accession>
<name>K2R0I3_METFP</name>
<evidence type="ECO:0000313" key="2">
    <source>
        <dbReference type="EMBL" id="EKF86058.1"/>
    </source>
</evidence>
<keyword evidence="1" id="KW-0472">Membrane</keyword>
<evidence type="ECO:0000256" key="1">
    <source>
        <dbReference type="SAM" id="Phobius"/>
    </source>
</evidence>
<keyword evidence="1" id="KW-1133">Transmembrane helix</keyword>
<dbReference type="InterPro" id="IPR040493">
    <property type="entry name" value="DUF5518"/>
</dbReference>
<comment type="caution">
    <text evidence="2">The sequence shown here is derived from an EMBL/GenBank/DDBJ whole genome shotgun (WGS) entry which is preliminary data.</text>
</comment>
<dbReference type="PATRIC" id="fig|1204725.3.peg.1247"/>
<keyword evidence="1" id="KW-0812">Transmembrane</keyword>
<dbReference type="Proteomes" id="UP000007360">
    <property type="component" value="Unassembled WGS sequence"/>
</dbReference>
<sequence length="122" mass="12662">MRFNLFEIVLGLILALFLSISLGLFLGSPGSFAGFLIATFIVGYRVGDDVAQGAIHGALVAVITGIVFISAMLLMASSPGELGSSMMEMGYSGIIVGIMLNGIIGSIGGIFGSYVRDRILIV</sequence>
<protein>
    <recommendedName>
        <fullName evidence="4">DUF5518 domain-containing protein</fullName>
    </recommendedName>
</protein>
<proteinExistence type="predicted"/>
<dbReference type="Pfam" id="PF17647">
    <property type="entry name" value="DUF5518"/>
    <property type="match status" value="1"/>
</dbReference>